<organismHost>
    <name type="scientific">Paramecium bursaria</name>
    <dbReference type="NCBI Taxonomy" id="74790"/>
</organismHost>
<dbReference type="EMBL" id="DQ890022">
    <property type="protein sequence ID" value="ABT15329.1"/>
    <property type="molecule type" value="Genomic_DNA"/>
</dbReference>
<gene>
    <name evidence="1" type="primary">n044R</name>
    <name evidence="1" type="ORF">FR483_n044R</name>
</gene>
<organism evidence="1 2">
    <name type="scientific">Paramecium bursaria Chlorella virus FR483</name>
    <name type="common">PBCV-FR483</name>
    <dbReference type="NCBI Taxonomy" id="399781"/>
    <lineage>
        <taxon>Viruses</taxon>
        <taxon>Varidnaviria</taxon>
        <taxon>Bamfordvirae</taxon>
        <taxon>Nucleocytoviricota</taxon>
        <taxon>Megaviricetes</taxon>
        <taxon>Algavirales</taxon>
        <taxon>Phycodnaviridae</taxon>
        <taxon>Chlorovirus</taxon>
        <taxon>Chlorovirus conductrix</taxon>
        <taxon>Paramecium bursaria Chlorella virus A1</taxon>
    </lineage>
</organism>
<name>A7J698_PBCVF</name>
<dbReference type="KEGG" id="vg:5470130"/>
<sequence>MADNLVSVDSKIYYHSNTNSATKYTFSIHNITNWRNSNTCKCMGVHQWNMAGDIQNECNNCIVRSE</sequence>
<evidence type="ECO:0000313" key="2">
    <source>
        <dbReference type="Proteomes" id="UP000204095"/>
    </source>
</evidence>
<proteinExistence type="predicted"/>
<evidence type="ECO:0000313" key="1">
    <source>
        <dbReference type="EMBL" id="ABT15329.1"/>
    </source>
</evidence>
<dbReference type="GeneID" id="5470130"/>
<accession>A7J698</accession>
<reference evidence="1 2" key="1">
    <citation type="journal article" date="2007" name="Virology">
        <title>Sequence and annotation of the 314-kb MT325 and the 321-kb FR483 viruses that infect Chlorella Pbi.</title>
        <authorList>
            <person name="Fitzgerald L.A."/>
            <person name="Graves M.V."/>
            <person name="Li X."/>
            <person name="Feldblyum T."/>
            <person name="Hartigan J."/>
            <person name="Van Etten J.L."/>
        </authorList>
    </citation>
    <scope>NUCLEOTIDE SEQUENCE [LARGE SCALE GENOMIC DNA]</scope>
    <source>
        <strain evidence="1 2">FR483</strain>
    </source>
</reference>
<protein>
    <submittedName>
        <fullName evidence="1">Uncharacterized protein n044R</fullName>
    </submittedName>
</protein>
<dbReference type="RefSeq" id="YP_001425676.1">
    <property type="nucleotide sequence ID" value="NC_008603.1"/>
</dbReference>
<dbReference type="Proteomes" id="UP000204095">
    <property type="component" value="Segment"/>
</dbReference>